<dbReference type="InterPro" id="IPR017896">
    <property type="entry name" value="4Fe4S_Fe-S-bd"/>
</dbReference>
<dbReference type="SMART" id="SM00091">
    <property type="entry name" value="PAS"/>
    <property type="match status" value="1"/>
</dbReference>
<dbReference type="Pfam" id="PF04060">
    <property type="entry name" value="FeS"/>
    <property type="match status" value="1"/>
</dbReference>
<evidence type="ECO:0000259" key="7">
    <source>
        <dbReference type="PROSITE" id="PS51656"/>
    </source>
</evidence>
<dbReference type="Gene3D" id="3.40.950.10">
    <property type="entry name" value="Fe-only Hydrogenase (Larger Subunit), Chain L, domain 3"/>
    <property type="match status" value="1"/>
</dbReference>
<dbReference type="PROSITE" id="PS51656">
    <property type="entry name" value="4FE4S"/>
    <property type="match status" value="1"/>
</dbReference>
<dbReference type="InterPro" id="IPR000014">
    <property type="entry name" value="PAS"/>
</dbReference>
<dbReference type="SUPFAM" id="SSF55785">
    <property type="entry name" value="PYP-like sensor domain (PAS domain)"/>
    <property type="match status" value="1"/>
</dbReference>
<keyword evidence="3" id="KW-0408">Iron</keyword>
<keyword evidence="2" id="KW-0479">Metal-binding</keyword>
<dbReference type="Gene3D" id="3.30.450.20">
    <property type="entry name" value="PAS domain"/>
    <property type="match status" value="1"/>
</dbReference>
<evidence type="ECO:0000259" key="5">
    <source>
        <dbReference type="PROSITE" id="PS50112"/>
    </source>
</evidence>
<dbReference type="Gene3D" id="3.30.70.20">
    <property type="match status" value="1"/>
</dbReference>
<evidence type="ECO:0000256" key="3">
    <source>
        <dbReference type="ARBA" id="ARBA00023004"/>
    </source>
</evidence>
<dbReference type="InterPro" id="IPR013656">
    <property type="entry name" value="PAS_4"/>
</dbReference>
<evidence type="ECO:0000256" key="2">
    <source>
        <dbReference type="ARBA" id="ARBA00022723"/>
    </source>
</evidence>
<dbReference type="GO" id="GO:0051539">
    <property type="term" value="F:4 iron, 4 sulfur cluster binding"/>
    <property type="evidence" value="ECO:0007669"/>
    <property type="project" value="UniProtKB-KW"/>
</dbReference>
<dbReference type="Pfam" id="PF02906">
    <property type="entry name" value="Fe_hyd_lg_C"/>
    <property type="match status" value="1"/>
</dbReference>
<dbReference type="InterPro" id="IPR009016">
    <property type="entry name" value="Fe_hydrogenase"/>
</dbReference>
<sequence length="576" mass="64156">MGLITTNEAQCRDCYRCLRGCAVKAIRFSAGAESGALHARVIDELCVQDARCVLSCPQKAKKVARDLDEVRQLLKEGHPLAATVAPSFVAAFPLQDPEQMPALLRKLGFERVQETSLGAELVVQMHRRLGLDRPLISSACPVVVNLIERHYPALLPLLAPVVSPMIAHGRLLKKMYPGYRTVFIGPCVAKKAEARTEGINDAIDYVLGFDELWEWVQEEGLDPGSLPAGEFDPPRPGRARLFPVEGGLISALQFDLQREESYLTITGLQNCITFLNHLSHNKIPGPPALMELLACRGGCIDGPLSLCRAEDIYTRRGKVRDYYRSRSKEETPGTAGGVELPSSLMYREYSDRSVSLPLPDEHALRQILAQAGKYRPEDELNCGACGYDSCRDKAVAVYRGHAEVQMCIPYMRKRAESTSNLVMAAMPNALLIVDYQLVIREVNPAAERLFKRQAGEMIGLRLDELINPENFLKVIETGEMMSCVHSYPELGIITREIIFPLEREKSIAGILVDITAERRQREQFELVKVQTIARAREVINKQMSVVQEIAGLLGETTAETKVLLSKLIELMEQESF</sequence>
<evidence type="ECO:0000313" key="8">
    <source>
        <dbReference type="EMBL" id="AEG16435.1"/>
    </source>
</evidence>
<accession>A0AAU8PSH8</accession>
<dbReference type="KEGG" id="dku:Desku_2932"/>
<evidence type="ECO:0000259" key="6">
    <source>
        <dbReference type="PROSITE" id="PS51379"/>
    </source>
</evidence>
<name>A0AAU8PSH8_DESK7</name>
<dbReference type="PROSITE" id="PS51379">
    <property type="entry name" value="4FE4S_FER_2"/>
    <property type="match status" value="2"/>
</dbReference>
<keyword evidence="9" id="KW-1185">Reference proteome</keyword>
<feature type="domain" description="PAS" evidence="5">
    <location>
        <begin position="415"/>
        <end position="470"/>
    </location>
</feature>
<dbReference type="EMBL" id="CP002770">
    <property type="protein sequence ID" value="AEG16435.1"/>
    <property type="molecule type" value="Genomic_DNA"/>
</dbReference>
<feature type="domain" description="4Fe-4S ferredoxin-type" evidence="6">
    <location>
        <begin position="2"/>
        <end position="31"/>
    </location>
</feature>
<dbReference type="SUPFAM" id="SSF54862">
    <property type="entry name" value="4Fe-4S ferredoxins"/>
    <property type="match status" value="1"/>
</dbReference>
<protein>
    <submittedName>
        <fullName evidence="8">PAS/PAC sensor protein</fullName>
    </submittedName>
</protein>
<proteinExistence type="predicted"/>
<reference evidence="9" key="1">
    <citation type="submission" date="2011-05" db="EMBL/GenBank/DDBJ databases">
        <title>Complete sequence of Desulfotomaculum kuznetsovii DSM 6115.</title>
        <authorList>
            <person name="Lucas S."/>
            <person name="Han J."/>
            <person name="Lapidus A."/>
            <person name="Cheng J.-F."/>
            <person name="Goodwin L."/>
            <person name="Pitluck S."/>
            <person name="Peters L."/>
            <person name="Mikhailova N."/>
            <person name="Lu M."/>
            <person name="Saunders E."/>
            <person name="Han C."/>
            <person name="Tapia R."/>
            <person name="Land M."/>
            <person name="Hauser L."/>
            <person name="Kyrpides N."/>
            <person name="Ivanova N."/>
            <person name="Pagani I."/>
            <person name="Nazina T."/>
            <person name="Ivanova A."/>
            <person name="Parshina S."/>
            <person name="Kuever J."/>
            <person name="Muyzer G."/>
            <person name="Plugge C."/>
            <person name="Stams A."/>
            <person name="Woyke T."/>
        </authorList>
    </citation>
    <scope>NUCLEOTIDE SEQUENCE [LARGE SCALE GENOMIC DNA]</scope>
    <source>
        <strain evidence="9">DSM 6115 / VKM B-1805 / 17</strain>
    </source>
</reference>
<dbReference type="GO" id="GO:0046872">
    <property type="term" value="F:metal ion binding"/>
    <property type="evidence" value="ECO:0007669"/>
    <property type="project" value="UniProtKB-KW"/>
</dbReference>
<evidence type="ECO:0000313" key="9">
    <source>
        <dbReference type="Proteomes" id="UP000009229"/>
    </source>
</evidence>
<evidence type="ECO:0000256" key="1">
    <source>
        <dbReference type="ARBA" id="ARBA00022485"/>
    </source>
</evidence>
<evidence type="ECO:0000256" key="4">
    <source>
        <dbReference type="ARBA" id="ARBA00023014"/>
    </source>
</evidence>
<feature type="domain" description="4Fe-4S ferredoxin-type" evidence="6">
    <location>
        <begin position="37"/>
        <end position="66"/>
    </location>
</feature>
<dbReference type="PANTHER" id="PTHR11615">
    <property type="entry name" value="NITRATE, FORMATE, IRON DEHYDROGENASE"/>
    <property type="match status" value="1"/>
</dbReference>
<dbReference type="RefSeq" id="WP_013823945.1">
    <property type="nucleotide sequence ID" value="NC_015573.1"/>
</dbReference>
<feature type="domain" description="4Fe-4S" evidence="7">
    <location>
        <begin position="363"/>
        <end position="424"/>
    </location>
</feature>
<dbReference type="InterPro" id="IPR035965">
    <property type="entry name" value="PAS-like_dom_sf"/>
</dbReference>
<dbReference type="SUPFAM" id="SSF53920">
    <property type="entry name" value="Fe-only hydrogenase"/>
    <property type="match status" value="1"/>
</dbReference>
<dbReference type="PROSITE" id="PS50112">
    <property type="entry name" value="PAS"/>
    <property type="match status" value="1"/>
</dbReference>
<dbReference type="InterPro" id="IPR007202">
    <property type="entry name" value="4Fe-4S_dom"/>
</dbReference>
<keyword evidence="1" id="KW-0004">4Fe-4S</keyword>
<gene>
    <name evidence="8" type="ordered locus">Desku_2932</name>
</gene>
<dbReference type="Gene3D" id="1.10.15.40">
    <property type="entry name" value="Electron transport complex subunit B, putative Fe-S cluster"/>
    <property type="match status" value="1"/>
</dbReference>
<dbReference type="Proteomes" id="UP000009229">
    <property type="component" value="Chromosome"/>
</dbReference>
<organism evidence="8 9">
    <name type="scientific">Desulfofundulus kuznetsovii (strain DSM 6115 / VKM B-1805 / 17)</name>
    <name type="common">Desulfotomaculum kuznetsovii</name>
    <dbReference type="NCBI Taxonomy" id="760568"/>
    <lineage>
        <taxon>Bacteria</taxon>
        <taxon>Bacillati</taxon>
        <taxon>Bacillota</taxon>
        <taxon>Clostridia</taxon>
        <taxon>Eubacteriales</taxon>
        <taxon>Peptococcaceae</taxon>
        <taxon>Desulfofundulus</taxon>
    </lineage>
</organism>
<keyword evidence="4" id="KW-0411">Iron-sulfur</keyword>
<dbReference type="InterPro" id="IPR004108">
    <property type="entry name" value="Fe_hydrogenase_lsu_C"/>
</dbReference>
<dbReference type="InterPro" id="IPR050340">
    <property type="entry name" value="Cytosolic_Fe-S_CAF"/>
</dbReference>
<dbReference type="AlphaFoldDB" id="A0AAU8PSH8"/>
<dbReference type="Pfam" id="PF08448">
    <property type="entry name" value="PAS_4"/>
    <property type="match status" value="1"/>
</dbReference>
<dbReference type="CDD" id="cd00130">
    <property type="entry name" value="PAS"/>
    <property type="match status" value="1"/>
</dbReference>